<proteinExistence type="predicted"/>
<protein>
    <submittedName>
        <fullName evidence="1">Uncharacterized protein</fullName>
    </submittedName>
</protein>
<organism evidence="1 2">
    <name type="scientific">Komagataeibacter sucrofermentans</name>
    <dbReference type="NCBI Taxonomy" id="1053551"/>
    <lineage>
        <taxon>Bacteria</taxon>
        <taxon>Pseudomonadati</taxon>
        <taxon>Pseudomonadota</taxon>
        <taxon>Alphaproteobacteria</taxon>
        <taxon>Acetobacterales</taxon>
        <taxon>Acetobacteraceae</taxon>
        <taxon>Komagataeibacter</taxon>
    </lineage>
</organism>
<evidence type="ECO:0000313" key="1">
    <source>
        <dbReference type="EMBL" id="PYD78284.1"/>
    </source>
</evidence>
<gene>
    <name evidence="1" type="ORF">CFR77_11450</name>
</gene>
<keyword evidence="2" id="KW-1185">Reference proteome</keyword>
<accession>A0A318QJZ8</accession>
<sequence>MTDIFRPLSPRDLAARMTLVNQSVSQNLLHQFNRFMIDAEQAKAEGIPQACRHATAQADARWQDMESMLMGAAPIDRTGGEIEASLFAQRRKAGKVRS</sequence>
<dbReference type="AlphaFoldDB" id="A0A318QJZ8"/>
<reference evidence="1 2" key="1">
    <citation type="submission" date="2017-07" db="EMBL/GenBank/DDBJ databases">
        <title>A draft genome sequence of Komagataeibacter sucrofermentans LMG 18788.</title>
        <authorList>
            <person name="Skraban J."/>
            <person name="Cleenwerck I."/>
            <person name="Vandamme P."/>
            <person name="Trcek J."/>
        </authorList>
    </citation>
    <scope>NUCLEOTIDE SEQUENCE [LARGE SCALE GENOMIC DNA]</scope>
    <source>
        <strain evidence="1 2">LMG 18788</strain>
    </source>
</reference>
<comment type="caution">
    <text evidence="1">The sequence shown here is derived from an EMBL/GenBank/DDBJ whole genome shotgun (WGS) entry which is preliminary data.</text>
</comment>
<evidence type="ECO:0000313" key="2">
    <source>
        <dbReference type="Proteomes" id="UP000247814"/>
    </source>
</evidence>
<dbReference type="OrthoDB" id="7277455at2"/>
<dbReference type="Proteomes" id="UP000247814">
    <property type="component" value="Unassembled WGS sequence"/>
</dbReference>
<name>A0A318QJZ8_9PROT</name>
<dbReference type="EMBL" id="NKUA01000015">
    <property type="protein sequence ID" value="PYD78284.1"/>
    <property type="molecule type" value="Genomic_DNA"/>
</dbReference>
<dbReference type="RefSeq" id="WP_110569681.1">
    <property type="nucleotide sequence ID" value="NZ_CP137147.1"/>
</dbReference>